<dbReference type="InterPro" id="IPR025205">
    <property type="entry name" value="PilX/PilW_C"/>
</dbReference>
<proteinExistence type="predicted"/>
<organism evidence="4 5">
    <name type="scientific">Variovorax humicola</name>
    <dbReference type="NCBI Taxonomy" id="1769758"/>
    <lineage>
        <taxon>Bacteria</taxon>
        <taxon>Pseudomonadati</taxon>
        <taxon>Pseudomonadota</taxon>
        <taxon>Betaproteobacteria</taxon>
        <taxon>Burkholderiales</taxon>
        <taxon>Comamonadaceae</taxon>
        <taxon>Variovorax</taxon>
    </lineage>
</organism>
<gene>
    <name evidence="4" type="ORF">WKW80_07265</name>
</gene>
<comment type="caution">
    <text evidence="4">The sequence shown here is derived from an EMBL/GenBank/DDBJ whole genome shotgun (WGS) entry which is preliminary data.</text>
</comment>
<dbReference type="Proteomes" id="UP001363010">
    <property type="component" value="Unassembled WGS sequence"/>
</dbReference>
<protein>
    <submittedName>
        <fullName evidence="4">PilX N-terminal domain-containing pilus assembly protein</fullName>
    </submittedName>
</protein>
<keyword evidence="1" id="KW-0812">Transmembrane</keyword>
<evidence type="ECO:0000313" key="4">
    <source>
        <dbReference type="EMBL" id="MEJ8821833.1"/>
    </source>
</evidence>
<name>A0ABU8VW62_9BURK</name>
<reference evidence="4 5" key="1">
    <citation type="submission" date="2024-03" db="EMBL/GenBank/DDBJ databases">
        <title>Novel species of the genus Variovorax.</title>
        <authorList>
            <person name="Liu Q."/>
            <person name="Xin Y.-H."/>
        </authorList>
    </citation>
    <scope>NUCLEOTIDE SEQUENCE [LARGE SCALE GENOMIC DNA]</scope>
    <source>
        <strain evidence="4 5">KACC 18501</strain>
    </source>
</reference>
<evidence type="ECO:0000259" key="2">
    <source>
        <dbReference type="Pfam" id="PF13681"/>
    </source>
</evidence>
<sequence>MNASCHPPPVPRRLQRQRGISLFIVMMFLVILSILGITAMQSSNLSARVAGNEADRTLAFQAAEAALRDAEKDIKGLCTSGCRSTPISPETADQFDTTCALGLCLPNATTPVWEQKDNWTVAGRAADYGAFTGSAALPVVARQPKYLIEYFKLGESFVYRVSATGYGATLSTQVLLQTSVKALK</sequence>
<feature type="transmembrane region" description="Helical" evidence="1">
    <location>
        <begin position="20"/>
        <end position="40"/>
    </location>
</feature>
<evidence type="ECO:0000259" key="3">
    <source>
        <dbReference type="Pfam" id="PF14341"/>
    </source>
</evidence>
<feature type="domain" description="Type 4 fimbrial biogenesis protein PilX N-terminal" evidence="3">
    <location>
        <begin position="18"/>
        <end position="68"/>
    </location>
</feature>
<keyword evidence="1" id="KW-0472">Membrane</keyword>
<dbReference type="Pfam" id="PF14341">
    <property type="entry name" value="PilX_N"/>
    <property type="match status" value="1"/>
</dbReference>
<evidence type="ECO:0000256" key="1">
    <source>
        <dbReference type="SAM" id="Phobius"/>
    </source>
</evidence>
<dbReference type="InterPro" id="IPR025746">
    <property type="entry name" value="PilX_N_dom"/>
</dbReference>
<dbReference type="Pfam" id="PF13681">
    <property type="entry name" value="PilX"/>
    <property type="match status" value="1"/>
</dbReference>
<evidence type="ECO:0000313" key="5">
    <source>
        <dbReference type="Proteomes" id="UP001363010"/>
    </source>
</evidence>
<accession>A0ABU8VW62</accession>
<dbReference type="EMBL" id="JBBKZV010000003">
    <property type="protein sequence ID" value="MEJ8821833.1"/>
    <property type="molecule type" value="Genomic_DNA"/>
</dbReference>
<keyword evidence="5" id="KW-1185">Reference proteome</keyword>
<dbReference type="RefSeq" id="WP_340362885.1">
    <property type="nucleotide sequence ID" value="NZ_JBBKZV010000003.1"/>
</dbReference>
<keyword evidence="1" id="KW-1133">Transmembrane helix</keyword>
<feature type="domain" description="PilX/PilW C-terminal" evidence="2">
    <location>
        <begin position="102"/>
        <end position="180"/>
    </location>
</feature>